<dbReference type="Pfam" id="PF18137">
    <property type="entry name" value="WHD_ORC"/>
    <property type="match status" value="1"/>
</dbReference>
<dbReference type="GO" id="GO:0006270">
    <property type="term" value="P:DNA replication initiation"/>
    <property type="evidence" value="ECO:0007669"/>
    <property type="project" value="TreeGrafter"/>
</dbReference>
<dbReference type="CDD" id="cd20704">
    <property type="entry name" value="Orc3"/>
    <property type="match status" value="1"/>
</dbReference>
<feature type="domain" description="Origin recognition complex subunit 3 N-terminal" evidence="11">
    <location>
        <begin position="19"/>
        <end position="337"/>
    </location>
</feature>
<evidence type="ECO:0000256" key="6">
    <source>
        <dbReference type="ARBA" id="ARBA00023125"/>
    </source>
</evidence>
<dbReference type="GO" id="GO:0003688">
    <property type="term" value="F:DNA replication origin binding"/>
    <property type="evidence" value="ECO:0007669"/>
    <property type="project" value="TreeGrafter"/>
</dbReference>
<evidence type="ECO:0000313" key="15">
    <source>
        <dbReference type="Proteomes" id="UP000256645"/>
    </source>
</evidence>
<evidence type="ECO:0000256" key="8">
    <source>
        <dbReference type="ARBA" id="ARBA00026084"/>
    </source>
</evidence>
<evidence type="ECO:0000259" key="13">
    <source>
        <dbReference type="Pfam" id="PF19675"/>
    </source>
</evidence>
<feature type="region of interest" description="Disordered" evidence="10">
    <location>
        <begin position="20"/>
        <end position="44"/>
    </location>
</feature>
<reference evidence="14 15" key="1">
    <citation type="journal article" date="2018" name="IMA Fungus">
        <title>IMA Genome-F 9: Draft genome sequence of Annulohypoxylon stygium, Aspergillus mulundensis, Berkeleyomyces basicola (syn. Thielaviopsis basicola), Ceratocystis smalleyi, two Cercospora beticola strains, Coleophoma cylindrospora, Fusarium fracticaudum, Phialophora cf. hyalina, and Morchella septimelata.</title>
        <authorList>
            <person name="Wingfield B.D."/>
            <person name="Bills G.F."/>
            <person name="Dong Y."/>
            <person name="Huang W."/>
            <person name="Nel W.J."/>
            <person name="Swalarsk-Parry B.S."/>
            <person name="Vaghefi N."/>
            <person name="Wilken P.M."/>
            <person name="An Z."/>
            <person name="de Beer Z.W."/>
            <person name="De Vos L."/>
            <person name="Chen L."/>
            <person name="Duong T.A."/>
            <person name="Gao Y."/>
            <person name="Hammerbacher A."/>
            <person name="Kikkert J.R."/>
            <person name="Li Y."/>
            <person name="Li H."/>
            <person name="Li K."/>
            <person name="Li Q."/>
            <person name="Liu X."/>
            <person name="Ma X."/>
            <person name="Naidoo K."/>
            <person name="Pethybridge S.J."/>
            <person name="Sun J."/>
            <person name="Steenkamp E.T."/>
            <person name="van der Nest M.A."/>
            <person name="van Wyk S."/>
            <person name="Wingfield M.J."/>
            <person name="Xiong C."/>
            <person name="Yue Q."/>
            <person name="Zhang X."/>
        </authorList>
    </citation>
    <scope>NUCLEOTIDE SEQUENCE [LARGE SCALE GENOMIC DNA]</scope>
    <source>
        <strain evidence="14 15">BP6252</strain>
    </source>
</reference>
<sequence length="699" mass="79172">MSVDGETSSHVGFDATEHQATYIYTPGSSDRPQKRRKLNGSSAVEHDDALRSKINFVPLLNGLENEKSVHVRRELYDKFWLDTESQIEGILNEANERTLAEVTEPLDYVPTGFVVTGPNIASQGLLFNQLSGHLISQINGPVVTLRSGDASNFKAVLKRLIRDATNQSPNEEDEEGEGLSLGQKGRKLLPYDLELLHNYVTLHGSERVIVSIQDSEAFDGAVLTDLITLLHSWRDRIPFVLLFGIATSVDLFHDRLSRRATRCVFGAQFDVEQTSSIVERVFTKVVISADARLRLGSALVSSLMERQYDHVQSVQAFIAALKYSYMCHFYANPLAVFLGMSDDPKAVRKVLQDEHFEALRNLPSFRLRIQDLLEQNEPDYARKLLEDDEKLLEEAMVSMNTRDHSIRDILRALHVLASSSKVLSVNVQLFMEAFTGSIYDSGTITKVINAIKRMGPEPLRETMQRIIEAIQEGNKELGLDPWDDEAADFVQSMKDIQVQTEKLVEEADEANVPIRSKYSAQHKVLRTTVIAQKVQLSHDSAKLSPHDVEFTSLVDRLIELLRNYFTIISPQNDFMNEIWLYDYRSPYRDVFTPRPRFVIERALSAPHEYIDTSIEELSSAKPATALLYEMYLENGSLINVFDLWSAFSHQMSSDDDDGNNERETLALFYRALADLKSLGMVKHSKKKTDHLAKLAWKGL</sequence>
<comment type="subunit">
    <text evidence="8">Component of ORC, a complex composed of at least 6 subunits: ORC1, ORC2, ORC3, ORC4, ORC5 and ORC6. ORC is regulated in a cell-cycle dependent manner. It is sequentially assembled at the exit from anaphase of mitosis and disassembled as cells enter S phase.</text>
</comment>
<evidence type="ECO:0000256" key="1">
    <source>
        <dbReference type="ARBA" id="ARBA00004123"/>
    </source>
</evidence>
<evidence type="ECO:0000256" key="9">
    <source>
        <dbReference type="ARBA" id="ARBA00045241"/>
    </source>
</evidence>
<dbReference type="GO" id="GO:0005656">
    <property type="term" value="C:nuclear pre-replicative complex"/>
    <property type="evidence" value="ECO:0007669"/>
    <property type="project" value="TreeGrafter"/>
</dbReference>
<feature type="domain" description="Origin recognition complex subunit 3 winged helix C-terminal" evidence="12">
    <location>
        <begin position="596"/>
        <end position="696"/>
    </location>
</feature>
<comment type="similarity">
    <text evidence="2">Belongs to the ORC3 family.</text>
</comment>
<dbReference type="InterPro" id="IPR045663">
    <property type="entry name" value="ORC3_ins"/>
</dbReference>
<dbReference type="InterPro" id="IPR020795">
    <property type="entry name" value="ORC3"/>
</dbReference>
<keyword evidence="15" id="KW-1185">Reference proteome</keyword>
<dbReference type="STRING" id="1849047.A0A3D8R0Z4"/>
<keyword evidence="5" id="KW-0235">DNA replication</keyword>
<protein>
    <recommendedName>
        <fullName evidence="3">Origin recognition complex subunit 3</fullName>
    </recommendedName>
</protein>
<dbReference type="AlphaFoldDB" id="A0A3D8R0Z4"/>
<dbReference type="Proteomes" id="UP000256645">
    <property type="component" value="Unassembled WGS sequence"/>
</dbReference>
<evidence type="ECO:0000256" key="7">
    <source>
        <dbReference type="ARBA" id="ARBA00023242"/>
    </source>
</evidence>
<comment type="subcellular location">
    <subcellularLocation>
        <location evidence="1">Nucleus</location>
    </subcellularLocation>
</comment>
<evidence type="ECO:0000259" key="11">
    <source>
        <dbReference type="Pfam" id="PF07034"/>
    </source>
</evidence>
<dbReference type="GO" id="GO:0005664">
    <property type="term" value="C:nuclear origin of replication recognition complex"/>
    <property type="evidence" value="ECO:0007669"/>
    <property type="project" value="InterPro"/>
</dbReference>
<evidence type="ECO:0000256" key="4">
    <source>
        <dbReference type="ARBA" id="ARBA00022553"/>
    </source>
</evidence>
<evidence type="ECO:0000256" key="10">
    <source>
        <dbReference type="SAM" id="MobiDB-lite"/>
    </source>
</evidence>
<dbReference type="InterPro" id="IPR040855">
    <property type="entry name" value="ORC_WH_C"/>
</dbReference>
<evidence type="ECO:0000259" key="12">
    <source>
        <dbReference type="Pfam" id="PF18137"/>
    </source>
</evidence>
<evidence type="ECO:0000256" key="2">
    <source>
        <dbReference type="ARBA" id="ARBA00010977"/>
    </source>
</evidence>
<proteinExistence type="inferred from homology"/>
<keyword evidence="4" id="KW-0597">Phosphoprotein</keyword>
<dbReference type="InterPro" id="IPR045667">
    <property type="entry name" value="ORC3_N"/>
</dbReference>
<accession>A0A3D8R0Z4</accession>
<dbReference type="OrthoDB" id="10265211at2759"/>
<comment type="caution">
    <text evidence="14">The sequence shown here is derived from an EMBL/GenBank/DDBJ whole genome shotgun (WGS) entry which is preliminary data.</text>
</comment>
<dbReference type="GO" id="GO:0031261">
    <property type="term" value="C:DNA replication preinitiation complex"/>
    <property type="evidence" value="ECO:0007669"/>
    <property type="project" value="TreeGrafter"/>
</dbReference>
<evidence type="ECO:0000256" key="3">
    <source>
        <dbReference type="ARBA" id="ARBA00019085"/>
    </source>
</evidence>
<evidence type="ECO:0000256" key="5">
    <source>
        <dbReference type="ARBA" id="ARBA00022705"/>
    </source>
</evidence>
<dbReference type="EMBL" id="PDLM01000010">
    <property type="protein sequence ID" value="RDW67713.1"/>
    <property type="molecule type" value="Genomic_DNA"/>
</dbReference>
<name>A0A3D8R0Z4_9HELO</name>
<comment type="function">
    <text evidence="9">Component of the origin recognition complex (ORC) that binds origins of replication. DNA-binding is ATP-dependent. The specific DNA sequences that define origins of replication have not been identified yet. ORC is required to assemble the pre-replication complex necessary to initiate DNA replication. Binds histone H3 and H4 trimethylation marks H3K9me3, H3K27me3 and H4K20me3.</text>
</comment>
<feature type="domain" description="Origin recognition complex subunit 3 insertion" evidence="13">
    <location>
        <begin position="350"/>
        <end position="581"/>
    </location>
</feature>
<organism evidence="14 15">
    <name type="scientific">Coleophoma cylindrospora</name>
    <dbReference type="NCBI Taxonomy" id="1849047"/>
    <lineage>
        <taxon>Eukaryota</taxon>
        <taxon>Fungi</taxon>
        <taxon>Dikarya</taxon>
        <taxon>Ascomycota</taxon>
        <taxon>Pezizomycotina</taxon>
        <taxon>Leotiomycetes</taxon>
        <taxon>Helotiales</taxon>
        <taxon>Dermateaceae</taxon>
        <taxon>Coleophoma</taxon>
    </lineage>
</organism>
<gene>
    <name evidence="14" type="ORF">BP6252_09109</name>
</gene>
<dbReference type="Pfam" id="PF19675">
    <property type="entry name" value="ORC3_ins"/>
    <property type="match status" value="1"/>
</dbReference>
<dbReference type="PANTHER" id="PTHR12748">
    <property type="entry name" value="ORIGIN RECOGNITION COMPLEX SUBUNIT 3"/>
    <property type="match status" value="1"/>
</dbReference>
<keyword evidence="7" id="KW-0539">Nucleus</keyword>
<dbReference type="Pfam" id="PF07034">
    <property type="entry name" value="ORC3_N"/>
    <property type="match status" value="1"/>
</dbReference>
<dbReference type="PANTHER" id="PTHR12748:SF0">
    <property type="entry name" value="ORIGIN RECOGNITION COMPLEX SUBUNIT 3"/>
    <property type="match status" value="1"/>
</dbReference>
<evidence type="ECO:0000313" key="14">
    <source>
        <dbReference type="EMBL" id="RDW67713.1"/>
    </source>
</evidence>
<keyword evidence="6" id="KW-0238">DNA-binding</keyword>